<protein>
    <submittedName>
        <fullName evidence="1">Uncharacterized protein</fullName>
    </submittedName>
</protein>
<gene>
    <name evidence="1" type="ORF">HAX54_039512</name>
</gene>
<dbReference type="EMBL" id="JACEIK010005489">
    <property type="protein sequence ID" value="MCE0481633.1"/>
    <property type="molecule type" value="Genomic_DNA"/>
</dbReference>
<comment type="caution">
    <text evidence="1">The sequence shown here is derived from an EMBL/GenBank/DDBJ whole genome shotgun (WGS) entry which is preliminary data.</text>
</comment>
<proteinExistence type="predicted"/>
<evidence type="ECO:0000313" key="1">
    <source>
        <dbReference type="EMBL" id="MCE0481633.1"/>
    </source>
</evidence>
<name>A0ABS8VQP4_DATST</name>
<reference evidence="1 2" key="1">
    <citation type="journal article" date="2021" name="BMC Genomics">
        <title>Datura genome reveals duplications of psychoactive alkaloid biosynthetic genes and high mutation rate following tissue culture.</title>
        <authorList>
            <person name="Rajewski A."/>
            <person name="Carter-House D."/>
            <person name="Stajich J."/>
            <person name="Litt A."/>
        </authorList>
    </citation>
    <scope>NUCLEOTIDE SEQUENCE [LARGE SCALE GENOMIC DNA]</scope>
    <source>
        <strain evidence="1">AR-01</strain>
    </source>
</reference>
<organism evidence="1 2">
    <name type="scientific">Datura stramonium</name>
    <name type="common">Jimsonweed</name>
    <name type="synonym">Common thornapple</name>
    <dbReference type="NCBI Taxonomy" id="4076"/>
    <lineage>
        <taxon>Eukaryota</taxon>
        <taxon>Viridiplantae</taxon>
        <taxon>Streptophyta</taxon>
        <taxon>Embryophyta</taxon>
        <taxon>Tracheophyta</taxon>
        <taxon>Spermatophyta</taxon>
        <taxon>Magnoliopsida</taxon>
        <taxon>eudicotyledons</taxon>
        <taxon>Gunneridae</taxon>
        <taxon>Pentapetalae</taxon>
        <taxon>asterids</taxon>
        <taxon>lamiids</taxon>
        <taxon>Solanales</taxon>
        <taxon>Solanaceae</taxon>
        <taxon>Solanoideae</taxon>
        <taxon>Datureae</taxon>
        <taxon>Datura</taxon>
    </lineage>
</organism>
<feature type="non-terminal residue" evidence="1">
    <location>
        <position position="1"/>
    </location>
</feature>
<dbReference type="Proteomes" id="UP000823775">
    <property type="component" value="Unassembled WGS sequence"/>
</dbReference>
<accession>A0ABS8VQP4</accession>
<sequence>RMAASRSTIWHTEWRDVASFHRLEVHDAAGLHCTESCDALTGWNISIPTDDED</sequence>
<keyword evidence="2" id="KW-1185">Reference proteome</keyword>
<evidence type="ECO:0000313" key="2">
    <source>
        <dbReference type="Proteomes" id="UP000823775"/>
    </source>
</evidence>